<dbReference type="InterPro" id="IPR000182">
    <property type="entry name" value="GNAT_dom"/>
</dbReference>
<evidence type="ECO:0000256" key="4">
    <source>
        <dbReference type="ARBA" id="ARBA00023315"/>
    </source>
</evidence>
<feature type="domain" description="N-acetyltransferase" evidence="6">
    <location>
        <begin position="47"/>
        <end position="150"/>
    </location>
</feature>
<proteinExistence type="predicted"/>
<comment type="catalytic activity">
    <reaction evidence="5">
        <text>glycyl-tRNA(Gly) + acetyl-CoA = N-acetylglycyl-tRNA(Gly) + CoA + H(+)</text>
        <dbReference type="Rhea" id="RHEA:81867"/>
        <dbReference type="Rhea" id="RHEA-COMP:9683"/>
        <dbReference type="Rhea" id="RHEA-COMP:19766"/>
        <dbReference type="ChEBI" id="CHEBI:15378"/>
        <dbReference type="ChEBI" id="CHEBI:57287"/>
        <dbReference type="ChEBI" id="CHEBI:57288"/>
        <dbReference type="ChEBI" id="CHEBI:78522"/>
        <dbReference type="ChEBI" id="CHEBI:232036"/>
    </reaction>
</comment>
<accession>A0A101J531</accession>
<keyword evidence="2" id="KW-1277">Toxin-antitoxin system</keyword>
<organism evidence="7 8">
    <name type="scientific">Chlorobium limicola</name>
    <dbReference type="NCBI Taxonomy" id="1092"/>
    <lineage>
        <taxon>Bacteria</taxon>
        <taxon>Pseudomonadati</taxon>
        <taxon>Chlorobiota</taxon>
        <taxon>Chlorobiia</taxon>
        <taxon>Chlorobiales</taxon>
        <taxon>Chlorobiaceae</taxon>
        <taxon>Chlorobium/Pelodictyon group</taxon>
        <taxon>Chlorobium</taxon>
    </lineage>
</organism>
<dbReference type="Gene3D" id="3.40.630.30">
    <property type="match status" value="1"/>
</dbReference>
<dbReference type="GO" id="GO:0016747">
    <property type="term" value="F:acyltransferase activity, transferring groups other than amino-acyl groups"/>
    <property type="evidence" value="ECO:0007669"/>
    <property type="project" value="InterPro"/>
</dbReference>
<keyword evidence="1" id="KW-0678">Repressor</keyword>
<dbReference type="EMBL" id="LMBR01000240">
    <property type="protein sequence ID" value="KUL20340.1"/>
    <property type="molecule type" value="Genomic_DNA"/>
</dbReference>
<keyword evidence="8" id="KW-1185">Reference proteome</keyword>
<dbReference type="CDD" id="cd04301">
    <property type="entry name" value="NAT_SF"/>
    <property type="match status" value="1"/>
</dbReference>
<gene>
    <name evidence="7" type="ORF">ASB62_09520</name>
</gene>
<comment type="caution">
    <text evidence="7">The sequence shown here is derived from an EMBL/GenBank/DDBJ whole genome shotgun (WGS) entry which is preliminary data.</text>
</comment>
<evidence type="ECO:0000256" key="1">
    <source>
        <dbReference type="ARBA" id="ARBA00022491"/>
    </source>
</evidence>
<evidence type="ECO:0000259" key="6">
    <source>
        <dbReference type="Pfam" id="PF13508"/>
    </source>
</evidence>
<dbReference type="OrthoDB" id="9799147at2"/>
<keyword evidence="3 7" id="KW-0808">Transferase</keyword>
<dbReference type="AlphaFoldDB" id="A0A101J531"/>
<dbReference type="RefSeq" id="WP_059139649.1">
    <property type="nucleotide sequence ID" value="NZ_LMBR01000240.1"/>
</dbReference>
<dbReference type="Proteomes" id="UP000053937">
    <property type="component" value="Unassembled WGS sequence"/>
</dbReference>
<protein>
    <submittedName>
        <fullName evidence="7">GCN5 family acetyltransferase</fullName>
    </submittedName>
</protein>
<dbReference type="InterPro" id="IPR016181">
    <property type="entry name" value="Acyl_CoA_acyltransferase"/>
</dbReference>
<evidence type="ECO:0000313" key="8">
    <source>
        <dbReference type="Proteomes" id="UP000053937"/>
    </source>
</evidence>
<evidence type="ECO:0000256" key="2">
    <source>
        <dbReference type="ARBA" id="ARBA00022649"/>
    </source>
</evidence>
<name>A0A101J531_CHLLI</name>
<dbReference type="Pfam" id="PF13508">
    <property type="entry name" value="Acetyltransf_7"/>
    <property type="match status" value="1"/>
</dbReference>
<evidence type="ECO:0000313" key="7">
    <source>
        <dbReference type="EMBL" id="KUL20340.1"/>
    </source>
</evidence>
<dbReference type="PANTHER" id="PTHR36449">
    <property type="entry name" value="ACETYLTRANSFERASE-RELATED"/>
    <property type="match status" value="1"/>
</dbReference>
<keyword evidence="4" id="KW-0012">Acyltransferase</keyword>
<dbReference type="PANTHER" id="PTHR36449:SF1">
    <property type="entry name" value="ACETYLTRANSFERASE"/>
    <property type="match status" value="1"/>
</dbReference>
<reference evidence="7 8" key="1">
    <citation type="submission" date="2015-10" db="EMBL/GenBank/DDBJ databases">
        <title>Draft Genome Sequence of Chlorobium limicola strain Frasassi Growing under Artificial Lighting in the Frasassi Cave System.</title>
        <authorList>
            <person name="Mansor M."/>
            <person name="Macalady J."/>
        </authorList>
    </citation>
    <scope>NUCLEOTIDE SEQUENCE [LARGE SCALE GENOMIC DNA]</scope>
    <source>
        <strain evidence="7 8">Frasassi</strain>
    </source>
</reference>
<evidence type="ECO:0000256" key="5">
    <source>
        <dbReference type="ARBA" id="ARBA00049880"/>
    </source>
</evidence>
<dbReference type="SUPFAM" id="SSF55729">
    <property type="entry name" value="Acyl-CoA N-acyltransferases (Nat)"/>
    <property type="match status" value="1"/>
</dbReference>
<sequence length="172" mass="19043">MTASRFSQVQKLSSSHDVAVFDCGNHALNQFLQRFALVNQKANSARTYVCCEQGTECVAGFYSLAVGSIEPEAATGRLSKGLARHPVPVMILARLAVDRRYQRAGLGRALLKDALLRTAQAADLAGIRAILVHAKDNVARYWYLNWGFEPSPTDPYHLFLLLKELLVILQND</sequence>
<evidence type="ECO:0000256" key="3">
    <source>
        <dbReference type="ARBA" id="ARBA00022679"/>
    </source>
</evidence>